<protein>
    <submittedName>
        <fullName evidence="1">Uncharacterized protein</fullName>
    </submittedName>
</protein>
<evidence type="ECO:0000313" key="1">
    <source>
        <dbReference type="EMBL" id="CAD8125094.1"/>
    </source>
</evidence>
<reference evidence="1" key="1">
    <citation type="submission" date="2021-01" db="EMBL/GenBank/DDBJ databases">
        <authorList>
            <consortium name="Genoscope - CEA"/>
            <person name="William W."/>
        </authorList>
    </citation>
    <scope>NUCLEOTIDE SEQUENCE</scope>
</reference>
<name>A0A8S1RCN4_9CILI</name>
<gene>
    <name evidence="1" type="ORF">PSON_ATCC_30995.1.T1560055</name>
</gene>
<accession>A0A8S1RCN4</accession>
<dbReference type="Proteomes" id="UP000692954">
    <property type="component" value="Unassembled WGS sequence"/>
</dbReference>
<comment type="caution">
    <text evidence="1">The sequence shown here is derived from an EMBL/GenBank/DDBJ whole genome shotgun (WGS) entry which is preliminary data.</text>
</comment>
<evidence type="ECO:0000313" key="2">
    <source>
        <dbReference type="Proteomes" id="UP000692954"/>
    </source>
</evidence>
<keyword evidence="2" id="KW-1185">Reference proteome</keyword>
<dbReference type="EMBL" id="CAJJDN010000156">
    <property type="protein sequence ID" value="CAD8125094.1"/>
    <property type="molecule type" value="Genomic_DNA"/>
</dbReference>
<sequence length="241" mass="28548">MQCLQQLDFLNSGYCQWNRSSCVLYTTNQDCYKIDEIKACQPNGKYQTICCPLNLLSIYYKNVCRITTIIEYNFIRYSIKMTGYPQFLISSLIIAQLKIAQQQIKLLISCLNYQYSDCSQQGIIRYIRLISFINISIYNYYKFNLLSYRETFCTSLLFGKNADSKFCKIQEMIHIPQITLINKILLLNSGVIVQGYQQKMVQYIKNYQTNYYFKFCLDYFLKIVDFSRGIKSHHFINICQI</sequence>
<organism evidence="1 2">
    <name type="scientific">Paramecium sonneborni</name>
    <dbReference type="NCBI Taxonomy" id="65129"/>
    <lineage>
        <taxon>Eukaryota</taxon>
        <taxon>Sar</taxon>
        <taxon>Alveolata</taxon>
        <taxon>Ciliophora</taxon>
        <taxon>Intramacronucleata</taxon>
        <taxon>Oligohymenophorea</taxon>
        <taxon>Peniculida</taxon>
        <taxon>Parameciidae</taxon>
        <taxon>Paramecium</taxon>
    </lineage>
</organism>
<proteinExistence type="predicted"/>
<dbReference type="AlphaFoldDB" id="A0A8S1RCN4"/>